<reference evidence="1" key="1">
    <citation type="submission" date="2024-02" db="EMBL/GenBank/DDBJ databases">
        <title>Metagenome Assembled Genome of Zalaria obscura JY119.</title>
        <authorList>
            <person name="Vighnesh L."/>
            <person name="Jagadeeshwari U."/>
            <person name="Venkata Ramana C."/>
            <person name="Sasikala C."/>
        </authorList>
    </citation>
    <scope>NUCLEOTIDE SEQUENCE</scope>
    <source>
        <strain evidence="1">JY119</strain>
    </source>
</reference>
<dbReference type="Proteomes" id="UP001320706">
    <property type="component" value="Unassembled WGS sequence"/>
</dbReference>
<organism evidence="1 2">
    <name type="scientific">Zalaria obscura</name>
    <dbReference type="NCBI Taxonomy" id="2024903"/>
    <lineage>
        <taxon>Eukaryota</taxon>
        <taxon>Fungi</taxon>
        <taxon>Dikarya</taxon>
        <taxon>Ascomycota</taxon>
        <taxon>Pezizomycotina</taxon>
        <taxon>Dothideomycetes</taxon>
        <taxon>Dothideomycetidae</taxon>
        <taxon>Dothideales</taxon>
        <taxon>Zalariaceae</taxon>
        <taxon>Zalaria</taxon>
    </lineage>
</organism>
<name>A0ACC3S9M5_9PEZI</name>
<evidence type="ECO:0000313" key="1">
    <source>
        <dbReference type="EMBL" id="KAK8202156.1"/>
    </source>
</evidence>
<accession>A0ACC3S9M5</accession>
<proteinExistence type="predicted"/>
<gene>
    <name evidence="1" type="ORF">M8818_005682</name>
</gene>
<evidence type="ECO:0000313" key="2">
    <source>
        <dbReference type="Proteomes" id="UP001320706"/>
    </source>
</evidence>
<keyword evidence="2" id="KW-1185">Reference proteome</keyword>
<dbReference type="EMBL" id="JAMKPW020000033">
    <property type="protein sequence ID" value="KAK8202156.1"/>
    <property type="molecule type" value="Genomic_DNA"/>
</dbReference>
<sequence length="74" mass="8217">MNLVTTLEILAKLELECFDVVRTVCLQQRDSESFGFHSVVSAVFQVGPDPEVVVSHALHPDAPNAEQQESQGWH</sequence>
<comment type="caution">
    <text evidence="1">The sequence shown here is derived from an EMBL/GenBank/DDBJ whole genome shotgun (WGS) entry which is preliminary data.</text>
</comment>
<protein>
    <submittedName>
        <fullName evidence="1">Uncharacterized protein</fullName>
    </submittedName>
</protein>